<sequence>MTGDWEALREYLNERRVEQIGLFVTGLDEKQRADLAKQLTTYVRSEMPEPRWSDDPGASSLPSVAVAAVGLLPSSAAAATLLCRATLRMHWRFLPVPRMTAVAGTRGVDWLPDLATRMAAKMPRDSDEQGWRGVADLIVATGAAVPEHEAFVNGWAGWLRDPVWTRGWPEVEGERITQMAGRLLDGPFLSVLLPRIFEINGLGLVLGTSEAAVAPSLVALTKAERIDRAQLLDGCLMRLRQPDRPGALRFFTGLHDLLEPTPDELADRVEDYGDLAASSPSPVSSFALRHLRTLLDQGRLDVDVLLGVAPAVLERPEKGHVRSMLTLLDKAARRHPDRTGEIVTLLAAGFASPVYDVAEKALGLVLGRVGKLGPEVLQRLGGQAVGLPTDLRRRALEGGLPGAGEPPAPPEPSPVPVAGYEPWPAPITGLAEFEAAVDGRLGLTGWMGREQVMAALVTVSIDHFDAVRDLQQRLWALANGVHGYGGKNGYWSIDWEPGQAGFLRDAQWPYDPLLLTHSERPHRVEKFVTARDALLHGERIPHVNTWSHYPHMVVVLRMAEIGLGLGGQLPDFEGPTPRLLMATPTDLSGRVSAEVLLERLRQAEREGWQPWPLDLEQALLRLPRRVSPDLNQAAAELTSPAGRRFADWLGAGAAPLPVLRVRGGLRAREGTYRAEERRPGGVRVVVAELESKPRSGLHGSLFHIDRNQHPGMETGYGSLPPFDVFPDHREVISAWALTSIGQVRDGDAATCLPSGGDTGEPAGHATALLIAYHLGADRAGGRAAGVDAVISLAAAGRLDGSVLGEHLGALIADGPIVGSRIYPELAEAAGAGAGEVVWQVIAAMLPYVLDGRPTGLPDLLTLAADLAGRFCDGQAIPGLAVLAGRKGSGKAVVQARRLEEAIRGRVPAGDLVGGVPK</sequence>
<organism evidence="2 3">
    <name type="scientific">Kineosporia mesophila</name>
    <dbReference type="NCBI Taxonomy" id="566012"/>
    <lineage>
        <taxon>Bacteria</taxon>
        <taxon>Bacillati</taxon>
        <taxon>Actinomycetota</taxon>
        <taxon>Actinomycetes</taxon>
        <taxon>Kineosporiales</taxon>
        <taxon>Kineosporiaceae</taxon>
        <taxon>Kineosporia</taxon>
    </lineage>
</organism>
<dbReference type="EMBL" id="BAAAZO010000009">
    <property type="protein sequence ID" value="GAA3622750.1"/>
    <property type="molecule type" value="Genomic_DNA"/>
</dbReference>
<evidence type="ECO:0000256" key="1">
    <source>
        <dbReference type="SAM" id="MobiDB-lite"/>
    </source>
</evidence>
<dbReference type="Proteomes" id="UP001501074">
    <property type="component" value="Unassembled WGS sequence"/>
</dbReference>
<protein>
    <recommendedName>
        <fullName evidence="4">Secreted protein</fullName>
    </recommendedName>
</protein>
<dbReference type="RefSeq" id="WP_231481199.1">
    <property type="nucleotide sequence ID" value="NZ_BAAAZO010000009.1"/>
</dbReference>
<comment type="caution">
    <text evidence="2">The sequence shown here is derived from an EMBL/GenBank/DDBJ whole genome shotgun (WGS) entry which is preliminary data.</text>
</comment>
<evidence type="ECO:0000313" key="3">
    <source>
        <dbReference type="Proteomes" id="UP001501074"/>
    </source>
</evidence>
<gene>
    <name evidence="2" type="ORF">GCM10022223_44660</name>
</gene>
<name>A0ABP7A0Y7_9ACTN</name>
<reference evidence="3" key="1">
    <citation type="journal article" date="2019" name="Int. J. Syst. Evol. Microbiol.">
        <title>The Global Catalogue of Microorganisms (GCM) 10K type strain sequencing project: providing services to taxonomists for standard genome sequencing and annotation.</title>
        <authorList>
            <consortium name="The Broad Institute Genomics Platform"/>
            <consortium name="The Broad Institute Genome Sequencing Center for Infectious Disease"/>
            <person name="Wu L."/>
            <person name="Ma J."/>
        </authorList>
    </citation>
    <scope>NUCLEOTIDE SEQUENCE [LARGE SCALE GENOMIC DNA]</scope>
    <source>
        <strain evidence="3">JCM 16902</strain>
    </source>
</reference>
<feature type="compositionally biased region" description="Pro residues" evidence="1">
    <location>
        <begin position="404"/>
        <end position="415"/>
    </location>
</feature>
<accession>A0ABP7A0Y7</accession>
<feature type="region of interest" description="Disordered" evidence="1">
    <location>
        <begin position="395"/>
        <end position="416"/>
    </location>
</feature>
<proteinExistence type="predicted"/>
<evidence type="ECO:0000313" key="2">
    <source>
        <dbReference type="EMBL" id="GAA3622750.1"/>
    </source>
</evidence>
<evidence type="ECO:0008006" key="4">
    <source>
        <dbReference type="Google" id="ProtNLM"/>
    </source>
</evidence>
<keyword evidence="3" id="KW-1185">Reference proteome</keyword>